<dbReference type="Proteomes" id="UP000002384">
    <property type="component" value="Chromosome"/>
</dbReference>
<evidence type="ECO:0000256" key="3">
    <source>
        <dbReference type="ARBA" id="ARBA00022676"/>
    </source>
</evidence>
<feature type="active site" description="Nucleophile" evidence="9">
    <location>
        <position position="192"/>
    </location>
</feature>
<evidence type="ECO:0000313" key="12">
    <source>
        <dbReference type="Proteomes" id="UP000002384"/>
    </source>
</evidence>
<dbReference type="PANTHER" id="PTHR30582:SF24">
    <property type="entry name" value="L,D-TRANSPEPTIDASE ERFK_SRFK-RELATED"/>
    <property type="match status" value="1"/>
</dbReference>
<dbReference type="Gene3D" id="2.40.440.10">
    <property type="entry name" value="L,D-transpeptidase catalytic domain-like"/>
    <property type="match status" value="1"/>
</dbReference>
<dbReference type="eggNOG" id="COG1376">
    <property type="taxonomic scope" value="Bacteria"/>
</dbReference>
<dbReference type="OrthoDB" id="9787225at2"/>
<dbReference type="GO" id="GO:0071555">
    <property type="term" value="P:cell wall organization"/>
    <property type="evidence" value="ECO:0007669"/>
    <property type="project" value="UniProtKB-UniRule"/>
</dbReference>
<dbReference type="EMBL" id="CP001291">
    <property type="protein sequence ID" value="ACK73172.1"/>
    <property type="molecule type" value="Genomic_DNA"/>
</dbReference>
<name>B7KD51_GLOC7</name>
<keyword evidence="7 9" id="KW-0573">Peptidoglycan synthesis</keyword>
<keyword evidence="4" id="KW-0808">Transferase</keyword>
<evidence type="ECO:0000256" key="2">
    <source>
        <dbReference type="ARBA" id="ARBA00005992"/>
    </source>
</evidence>
<evidence type="ECO:0000313" key="11">
    <source>
        <dbReference type="EMBL" id="ACK73172.1"/>
    </source>
</evidence>
<keyword evidence="8 9" id="KW-0961">Cell wall biogenesis/degradation</keyword>
<keyword evidence="5" id="KW-0378">Hydrolase</keyword>
<keyword evidence="3" id="KW-0328">Glycosyltransferase</keyword>
<feature type="active site" description="Proton donor/acceptor" evidence="9">
    <location>
        <position position="176"/>
    </location>
</feature>
<evidence type="ECO:0000256" key="1">
    <source>
        <dbReference type="ARBA" id="ARBA00004752"/>
    </source>
</evidence>
<gene>
    <name evidence="11" type="ordered locus">PCC7424_4815</name>
</gene>
<dbReference type="InterPro" id="IPR038063">
    <property type="entry name" value="Transpep_catalytic_dom"/>
</dbReference>
<evidence type="ECO:0000256" key="7">
    <source>
        <dbReference type="ARBA" id="ARBA00022984"/>
    </source>
</evidence>
<evidence type="ECO:0000256" key="6">
    <source>
        <dbReference type="ARBA" id="ARBA00022960"/>
    </source>
</evidence>
<sequence length="217" mass="24144">MVKSHYIFILFLLTGFGVAEGVFNQPTLASEVETTDVSVDKTSTELNSVIPIEEKTPLPVEEVPTQPSNVEPPEKEAIIIEPEIIPEEIETRLVLKLRERRVYVYQGDQEIGNYPVAVGKKGWETPTGDFAVMQMIVNPSWQNPWNGRIVPAGPKNPLGERWIGFWTDGKNFIGFHGTAAEHLIGQAVSHGCVRMRNSDIKALYEHIKLGTSVVVVP</sequence>
<feature type="domain" description="L,D-TPase catalytic" evidence="10">
    <location>
        <begin position="91"/>
        <end position="216"/>
    </location>
</feature>
<evidence type="ECO:0000256" key="5">
    <source>
        <dbReference type="ARBA" id="ARBA00022801"/>
    </source>
</evidence>
<dbReference type="Pfam" id="PF03734">
    <property type="entry name" value="YkuD"/>
    <property type="match status" value="1"/>
</dbReference>
<dbReference type="InterPro" id="IPR005490">
    <property type="entry name" value="LD_TPept_cat_dom"/>
</dbReference>
<dbReference type="CDD" id="cd16913">
    <property type="entry name" value="YkuD_like"/>
    <property type="match status" value="1"/>
</dbReference>
<evidence type="ECO:0000259" key="10">
    <source>
        <dbReference type="PROSITE" id="PS52029"/>
    </source>
</evidence>
<comment type="pathway">
    <text evidence="1 9">Cell wall biogenesis; peptidoglycan biosynthesis.</text>
</comment>
<dbReference type="STRING" id="65393.PCC7424_4815"/>
<dbReference type="GO" id="GO:0008360">
    <property type="term" value="P:regulation of cell shape"/>
    <property type="evidence" value="ECO:0007669"/>
    <property type="project" value="UniProtKB-UniRule"/>
</dbReference>
<dbReference type="GO" id="GO:0071972">
    <property type="term" value="F:peptidoglycan L,D-transpeptidase activity"/>
    <property type="evidence" value="ECO:0007669"/>
    <property type="project" value="TreeGrafter"/>
</dbReference>
<proteinExistence type="inferred from homology"/>
<dbReference type="InterPro" id="IPR050979">
    <property type="entry name" value="LD-transpeptidase"/>
</dbReference>
<dbReference type="UniPathway" id="UPA00219"/>
<accession>B7KD51</accession>
<organism evidence="11 12">
    <name type="scientific">Gloeothece citriformis (strain PCC 7424)</name>
    <name type="common">Cyanothece sp. (strain PCC 7424)</name>
    <dbReference type="NCBI Taxonomy" id="65393"/>
    <lineage>
        <taxon>Bacteria</taxon>
        <taxon>Bacillati</taxon>
        <taxon>Cyanobacteriota</taxon>
        <taxon>Cyanophyceae</taxon>
        <taxon>Oscillatoriophycideae</taxon>
        <taxon>Chroococcales</taxon>
        <taxon>Aphanothecaceae</taxon>
        <taxon>Gloeothece</taxon>
        <taxon>Gloeothece citriformis</taxon>
    </lineage>
</organism>
<keyword evidence="6 9" id="KW-0133">Cell shape</keyword>
<dbReference type="SUPFAM" id="SSF141523">
    <property type="entry name" value="L,D-transpeptidase catalytic domain-like"/>
    <property type="match status" value="1"/>
</dbReference>
<evidence type="ECO:0000256" key="9">
    <source>
        <dbReference type="PROSITE-ProRule" id="PRU01373"/>
    </source>
</evidence>
<dbReference type="PANTHER" id="PTHR30582">
    <property type="entry name" value="L,D-TRANSPEPTIDASE"/>
    <property type="match status" value="1"/>
</dbReference>
<comment type="similarity">
    <text evidence="2">Belongs to the YkuD family.</text>
</comment>
<dbReference type="PROSITE" id="PS52029">
    <property type="entry name" value="LD_TPASE"/>
    <property type="match status" value="1"/>
</dbReference>
<evidence type="ECO:0000256" key="8">
    <source>
        <dbReference type="ARBA" id="ARBA00023316"/>
    </source>
</evidence>
<dbReference type="GO" id="GO:0005576">
    <property type="term" value="C:extracellular region"/>
    <property type="evidence" value="ECO:0007669"/>
    <property type="project" value="TreeGrafter"/>
</dbReference>
<keyword evidence="12" id="KW-1185">Reference proteome</keyword>
<reference evidence="12" key="1">
    <citation type="journal article" date="2011" name="MBio">
        <title>Novel metabolic attributes of the genus Cyanothece, comprising a group of unicellular nitrogen-fixing Cyanobacteria.</title>
        <authorList>
            <person name="Bandyopadhyay A."/>
            <person name="Elvitigala T."/>
            <person name="Welsh E."/>
            <person name="Stockel J."/>
            <person name="Liberton M."/>
            <person name="Min H."/>
            <person name="Sherman L.A."/>
            <person name="Pakrasi H.B."/>
        </authorList>
    </citation>
    <scope>NUCLEOTIDE SEQUENCE [LARGE SCALE GENOMIC DNA]</scope>
    <source>
        <strain evidence="12">PCC 7424</strain>
    </source>
</reference>
<dbReference type="KEGG" id="cyc:PCC7424_4815"/>
<dbReference type="HOGENOM" id="CLU_042399_4_0_3"/>
<dbReference type="GO" id="GO:0016757">
    <property type="term" value="F:glycosyltransferase activity"/>
    <property type="evidence" value="ECO:0007669"/>
    <property type="project" value="UniProtKB-KW"/>
</dbReference>
<protein>
    <submittedName>
        <fullName evidence="11">ErfK/YbiS/YcfS/YnhG family protein</fullName>
    </submittedName>
</protein>
<evidence type="ECO:0000256" key="4">
    <source>
        <dbReference type="ARBA" id="ARBA00022679"/>
    </source>
</evidence>
<dbReference type="GO" id="GO:0018104">
    <property type="term" value="P:peptidoglycan-protein cross-linking"/>
    <property type="evidence" value="ECO:0007669"/>
    <property type="project" value="TreeGrafter"/>
</dbReference>
<dbReference type="AlphaFoldDB" id="B7KD51"/>